<dbReference type="Gene3D" id="3.40.190.10">
    <property type="entry name" value="Periplasmic binding protein-like II"/>
    <property type="match status" value="2"/>
</dbReference>
<proteinExistence type="inferred from homology"/>
<keyword evidence="3" id="KW-0238">DNA-binding</keyword>
<reference evidence="6 7" key="1">
    <citation type="submission" date="2019-12" db="EMBL/GenBank/DDBJ databases">
        <title>Comparative genomics gives insights into the taxonomy of the Azoarcus-Aromatoleum group and reveals separate origins of nif in the plant-associated Azoarcus and non-plant-associated Aromatoleum sub-groups.</title>
        <authorList>
            <person name="Lafos M."/>
            <person name="Maluk M."/>
            <person name="Batista M."/>
            <person name="Junghare M."/>
            <person name="Carmona M."/>
            <person name="Faoro H."/>
            <person name="Cruz L.M."/>
            <person name="Battistoni F."/>
            <person name="De Souza E."/>
            <person name="Pedrosa F."/>
            <person name="Chen W.-M."/>
            <person name="Poole P.S."/>
            <person name="Dixon R.A."/>
            <person name="James E.K."/>
        </authorList>
    </citation>
    <scope>NUCLEOTIDE SEQUENCE [LARGE SCALE GENOMIC DNA]</scope>
    <source>
        <strain evidence="6 7">22Lin</strain>
    </source>
</reference>
<dbReference type="SUPFAM" id="SSF46785">
    <property type="entry name" value="Winged helix' DNA-binding domain"/>
    <property type="match status" value="1"/>
</dbReference>
<keyword evidence="4" id="KW-0804">Transcription</keyword>
<dbReference type="InterPro" id="IPR037423">
    <property type="entry name" value="CysB_PBP2"/>
</dbReference>
<evidence type="ECO:0000256" key="3">
    <source>
        <dbReference type="ARBA" id="ARBA00023125"/>
    </source>
</evidence>
<keyword evidence="7" id="KW-1185">Reference proteome</keyword>
<dbReference type="Pfam" id="PF00126">
    <property type="entry name" value="HTH_1"/>
    <property type="match status" value="1"/>
</dbReference>
<comment type="similarity">
    <text evidence="1">Belongs to the LysR transcriptional regulatory family.</text>
</comment>
<feature type="domain" description="HTH lysR-type" evidence="5">
    <location>
        <begin position="1"/>
        <end position="59"/>
    </location>
</feature>
<evidence type="ECO:0000313" key="7">
    <source>
        <dbReference type="Proteomes" id="UP000648984"/>
    </source>
</evidence>
<evidence type="ECO:0000256" key="4">
    <source>
        <dbReference type="ARBA" id="ARBA00023163"/>
    </source>
</evidence>
<dbReference type="CDD" id="cd08413">
    <property type="entry name" value="PBP2_CysB_like"/>
    <property type="match status" value="1"/>
</dbReference>
<dbReference type="NCBIfam" id="NF009327">
    <property type="entry name" value="PRK12684.1"/>
    <property type="match status" value="1"/>
</dbReference>
<keyword evidence="2" id="KW-0805">Transcription regulation</keyword>
<organism evidence="6 7">
    <name type="scientific">Aromatoleum diolicum</name>
    <dbReference type="NCBI Taxonomy" id="75796"/>
    <lineage>
        <taxon>Bacteria</taxon>
        <taxon>Pseudomonadati</taxon>
        <taxon>Pseudomonadota</taxon>
        <taxon>Betaproteobacteria</taxon>
        <taxon>Rhodocyclales</taxon>
        <taxon>Rhodocyclaceae</taxon>
        <taxon>Aromatoleum</taxon>
    </lineage>
</organism>
<dbReference type="PROSITE" id="PS50931">
    <property type="entry name" value="HTH_LYSR"/>
    <property type="match status" value="1"/>
</dbReference>
<dbReference type="InterPro" id="IPR000847">
    <property type="entry name" value="LysR_HTH_N"/>
</dbReference>
<comment type="caution">
    <text evidence="6">The sequence shown here is derived from an EMBL/GenBank/DDBJ whole genome shotgun (WGS) entry which is preliminary data.</text>
</comment>
<evidence type="ECO:0000256" key="1">
    <source>
        <dbReference type="ARBA" id="ARBA00009437"/>
    </source>
</evidence>
<dbReference type="InterPro" id="IPR011991">
    <property type="entry name" value="ArsR-like_HTH"/>
</dbReference>
<dbReference type="InterPro" id="IPR036390">
    <property type="entry name" value="WH_DNA-bd_sf"/>
</dbReference>
<dbReference type="InterPro" id="IPR005119">
    <property type="entry name" value="LysR_subst-bd"/>
</dbReference>
<dbReference type="SUPFAM" id="SSF53850">
    <property type="entry name" value="Periplasmic binding protein-like II"/>
    <property type="match status" value="1"/>
</dbReference>
<dbReference type="PANTHER" id="PTHR30126:SF6">
    <property type="entry name" value="HTH-TYPE TRANSCRIPTIONAL REGULATOR CYSB-RELATED"/>
    <property type="match status" value="1"/>
</dbReference>
<evidence type="ECO:0000256" key="2">
    <source>
        <dbReference type="ARBA" id="ARBA00023015"/>
    </source>
</evidence>
<dbReference type="InterPro" id="IPR036388">
    <property type="entry name" value="WH-like_DNA-bd_sf"/>
</dbReference>
<sequence length="314" mass="34735">MNFQQLRIIRETVRRNFNLTEVANALFTSQSGVSKHIKDLEDELGVELFVRKGKRLLGLTDPGKELVVMVERMLLDAGNIKRLAEQYSNRDEGRLTVVTTHTQARYALPKVVTAFKKAYPRVHLKLHQGSPEEIVSMLMDGQADIGVATEAIAEVTELASFPYYSWRHSVIVPAGHPLEHAQPLTLEAIAEFPLITYHEGFTGRTLIDKTFAAAGLTPDVAMSAMDADVIKTYVELELGVGIIASMAFQPGREGSLHLLDSAHLFPANTTRIAVRRGHYLRGFAYRFIEMCSPALTEATIRSSIAPAGNGHPEE</sequence>
<dbReference type="EMBL" id="WTVQ01000008">
    <property type="protein sequence ID" value="NMG74489.1"/>
    <property type="molecule type" value="Genomic_DNA"/>
</dbReference>
<accession>A0ABX1QBE7</accession>
<evidence type="ECO:0000259" key="5">
    <source>
        <dbReference type="PROSITE" id="PS50931"/>
    </source>
</evidence>
<dbReference type="Proteomes" id="UP000648984">
    <property type="component" value="Unassembled WGS sequence"/>
</dbReference>
<dbReference type="RefSeq" id="WP_169259633.1">
    <property type="nucleotide sequence ID" value="NZ_WTVQ01000008.1"/>
</dbReference>
<dbReference type="PANTHER" id="PTHR30126">
    <property type="entry name" value="HTH-TYPE TRANSCRIPTIONAL REGULATOR"/>
    <property type="match status" value="1"/>
</dbReference>
<dbReference type="CDD" id="cd00090">
    <property type="entry name" value="HTH_ARSR"/>
    <property type="match status" value="1"/>
</dbReference>
<evidence type="ECO:0000313" key="6">
    <source>
        <dbReference type="EMBL" id="NMG74489.1"/>
    </source>
</evidence>
<dbReference type="Gene3D" id="1.10.10.10">
    <property type="entry name" value="Winged helix-like DNA-binding domain superfamily/Winged helix DNA-binding domain"/>
    <property type="match status" value="1"/>
</dbReference>
<dbReference type="Pfam" id="PF03466">
    <property type="entry name" value="LysR_substrate"/>
    <property type="match status" value="1"/>
</dbReference>
<name>A0ABX1QBE7_9RHOO</name>
<gene>
    <name evidence="6" type="ORF">GPA25_06920</name>
</gene>
<protein>
    <submittedName>
        <fullName evidence="6">CysB family HTH-type transcriptional regulator</fullName>
    </submittedName>
</protein>
<dbReference type="PRINTS" id="PR00039">
    <property type="entry name" value="HTHLYSR"/>
</dbReference>